<evidence type="ECO:0000256" key="2">
    <source>
        <dbReference type="ARBA" id="ARBA00022448"/>
    </source>
</evidence>
<dbReference type="PANTHER" id="PTHR10972:SF205">
    <property type="entry name" value="OXYSTEROL-BINDING PROTEIN 1"/>
    <property type="match status" value="1"/>
</dbReference>
<dbReference type="GO" id="GO:0006869">
    <property type="term" value="P:lipid transport"/>
    <property type="evidence" value="ECO:0007669"/>
    <property type="project" value="UniProtKB-KW"/>
</dbReference>
<dbReference type="Proteomes" id="UP000887574">
    <property type="component" value="Unplaced"/>
</dbReference>
<dbReference type="AlphaFoldDB" id="A0A915D6Y9"/>
<dbReference type="InterPro" id="IPR018494">
    <property type="entry name" value="Oxysterol-bd_CS"/>
</dbReference>
<evidence type="ECO:0000256" key="8">
    <source>
        <dbReference type="SAM" id="MobiDB-lite"/>
    </source>
</evidence>
<evidence type="ECO:0000256" key="7">
    <source>
        <dbReference type="RuleBase" id="RU003845"/>
    </source>
</evidence>
<keyword evidence="5" id="KW-0446">Lipid-binding</keyword>
<accession>A0A915D6Y9</accession>
<dbReference type="SUPFAM" id="SSF144000">
    <property type="entry name" value="Oxysterol-binding protein-like"/>
    <property type="match status" value="1"/>
</dbReference>
<dbReference type="InterPro" id="IPR011993">
    <property type="entry name" value="PH-like_dom_sf"/>
</dbReference>
<dbReference type="GO" id="GO:0097038">
    <property type="term" value="C:perinuclear endoplasmic reticulum"/>
    <property type="evidence" value="ECO:0007669"/>
    <property type="project" value="TreeGrafter"/>
</dbReference>
<keyword evidence="4 7" id="KW-0445">Lipid transport</keyword>
<reference evidence="11" key="1">
    <citation type="submission" date="2022-11" db="UniProtKB">
        <authorList>
            <consortium name="WormBaseParasite"/>
        </authorList>
    </citation>
    <scope>IDENTIFICATION</scope>
</reference>
<dbReference type="Gene3D" id="2.40.160.120">
    <property type="match status" value="1"/>
</dbReference>
<evidence type="ECO:0000259" key="9">
    <source>
        <dbReference type="SMART" id="SM00233"/>
    </source>
</evidence>
<evidence type="ECO:0000256" key="3">
    <source>
        <dbReference type="ARBA" id="ARBA00022553"/>
    </source>
</evidence>
<keyword evidence="2 7" id="KW-0813">Transport</keyword>
<dbReference type="InterPro" id="IPR001849">
    <property type="entry name" value="PH_domain"/>
</dbReference>
<sequence>MPKKIVQNVPETIEKCGWLQKWTNYMKGYRQRWFVLDGNGNLSYYRNEIHSDPIADTLVISASSQSFHLKAQNDVDRSQWLHALEYSRHRVLKEQHADSDDENQNVRNKKKKSVRSPEQISTTLNEKMAEIRAVGEELNGHATELKRFLNDRSEEVKSTTKFATNYVTTSDELTGLATTDCRNLTKYASKEHEQKIQLREQLETLAHQHSRLEKVAFSNANKSGGVKVEQPPYIENDDEIFHDATDDLDEFKLTEQQERKSASSHSRQESVCDDQDAEIFNAEIVIDGGRTTMAEFNQIQDDNRAVENSKLVTTTAVSPYKKRRDCIPERPHGSISLWSIMRNCIGKELTKIPMPVNFNEPLSVCQRITEDLEYAYLLDRAAEKQTPVNKSAMTTKPFNPVLGETYECDRTEDLGWRSLTEQVSHHPPATAHHAEGQQWTMFQEITMTFDFGENTCQSLRRALPMLLSKIVELTTPTGNYYNGTQYYCWETVDNHGEMFSAYSYFSSEKPRKVNGVVKDKQGVVRYIIQGFWDRHVDILQVSKHERGAKNVLENLHREEFGLSILHTKTATKCTFSPN</sequence>
<evidence type="ECO:0000313" key="11">
    <source>
        <dbReference type="WBParaSite" id="jg16197"/>
    </source>
</evidence>
<dbReference type="SUPFAM" id="SSF50729">
    <property type="entry name" value="PH domain-like"/>
    <property type="match status" value="1"/>
</dbReference>
<proteinExistence type="inferred from homology"/>
<evidence type="ECO:0000256" key="4">
    <source>
        <dbReference type="ARBA" id="ARBA00023055"/>
    </source>
</evidence>
<protein>
    <recommendedName>
        <fullName evidence="7">Oxysterol-binding protein</fullName>
    </recommendedName>
</protein>
<keyword evidence="3" id="KW-0597">Phosphoprotein</keyword>
<organism evidence="10 11">
    <name type="scientific">Ditylenchus dipsaci</name>
    <dbReference type="NCBI Taxonomy" id="166011"/>
    <lineage>
        <taxon>Eukaryota</taxon>
        <taxon>Metazoa</taxon>
        <taxon>Ecdysozoa</taxon>
        <taxon>Nematoda</taxon>
        <taxon>Chromadorea</taxon>
        <taxon>Rhabditida</taxon>
        <taxon>Tylenchina</taxon>
        <taxon>Tylenchomorpha</taxon>
        <taxon>Sphaerularioidea</taxon>
        <taxon>Anguinidae</taxon>
        <taxon>Anguininae</taxon>
        <taxon>Ditylenchus</taxon>
    </lineage>
</organism>
<name>A0A915D6Y9_9BILA</name>
<dbReference type="Gene3D" id="2.30.29.30">
    <property type="entry name" value="Pleckstrin-homology domain (PH domain)/Phosphotyrosine-binding domain (PTB)"/>
    <property type="match status" value="1"/>
</dbReference>
<dbReference type="InterPro" id="IPR000648">
    <property type="entry name" value="Oxysterol-bd"/>
</dbReference>
<feature type="region of interest" description="Disordered" evidence="8">
    <location>
        <begin position="94"/>
        <end position="120"/>
    </location>
</feature>
<evidence type="ECO:0000313" key="10">
    <source>
        <dbReference type="Proteomes" id="UP000887574"/>
    </source>
</evidence>
<evidence type="ECO:0000256" key="5">
    <source>
        <dbReference type="ARBA" id="ARBA00023121"/>
    </source>
</evidence>
<evidence type="ECO:0000256" key="6">
    <source>
        <dbReference type="RuleBase" id="RU003844"/>
    </source>
</evidence>
<feature type="domain" description="PH" evidence="9">
    <location>
        <begin position="13"/>
        <end position="91"/>
    </location>
</feature>
<dbReference type="WBParaSite" id="jg16197">
    <property type="protein sequence ID" value="jg16197"/>
    <property type="gene ID" value="jg16197"/>
</dbReference>
<dbReference type="SMART" id="SM00233">
    <property type="entry name" value="PH"/>
    <property type="match status" value="1"/>
</dbReference>
<evidence type="ECO:0000256" key="1">
    <source>
        <dbReference type="ARBA" id="ARBA00008842"/>
    </source>
</evidence>
<dbReference type="InterPro" id="IPR037239">
    <property type="entry name" value="OSBP_sf"/>
</dbReference>
<dbReference type="GO" id="GO:0032934">
    <property type="term" value="F:sterol binding"/>
    <property type="evidence" value="ECO:0007669"/>
    <property type="project" value="TreeGrafter"/>
</dbReference>
<dbReference type="PANTHER" id="PTHR10972">
    <property type="entry name" value="OXYSTEROL-BINDING PROTEIN-RELATED"/>
    <property type="match status" value="1"/>
</dbReference>
<dbReference type="PROSITE" id="PS01013">
    <property type="entry name" value="OSBP"/>
    <property type="match status" value="1"/>
</dbReference>
<comment type="similarity">
    <text evidence="1 6">Belongs to the OSBP family.</text>
</comment>
<dbReference type="GO" id="GO:0005886">
    <property type="term" value="C:plasma membrane"/>
    <property type="evidence" value="ECO:0007669"/>
    <property type="project" value="TreeGrafter"/>
</dbReference>
<keyword evidence="10" id="KW-1185">Reference proteome</keyword>
<dbReference type="GO" id="GO:0005829">
    <property type="term" value="C:cytosol"/>
    <property type="evidence" value="ECO:0007669"/>
    <property type="project" value="TreeGrafter"/>
</dbReference>
<dbReference type="Pfam" id="PF01237">
    <property type="entry name" value="Oxysterol_BP"/>
    <property type="match status" value="1"/>
</dbReference>